<proteinExistence type="inferred from homology"/>
<evidence type="ECO:0000313" key="9">
    <source>
        <dbReference type="Proteomes" id="UP000002358"/>
    </source>
</evidence>
<keyword evidence="6" id="KW-0175">Coiled coil</keyword>
<dbReference type="EnsemblMetazoa" id="XM_032600783">
    <property type="protein sequence ID" value="XP_032456674"/>
    <property type="gene ID" value="LOC100121674"/>
</dbReference>
<feature type="compositionally biased region" description="Polar residues" evidence="7">
    <location>
        <begin position="296"/>
        <end position="309"/>
    </location>
</feature>
<feature type="region of interest" description="Disordered" evidence="7">
    <location>
        <begin position="296"/>
        <end position="488"/>
    </location>
</feature>
<reference evidence="8" key="1">
    <citation type="submission" date="2021-01" db="UniProtKB">
        <authorList>
            <consortium name="EnsemblMetazoa"/>
        </authorList>
    </citation>
    <scope>IDENTIFICATION</scope>
</reference>
<keyword evidence="3" id="KW-0507">mRNA processing</keyword>
<dbReference type="Pfam" id="PF17098">
    <property type="entry name" value="Wtap"/>
    <property type="match status" value="1"/>
</dbReference>
<comment type="similarity">
    <text evidence="2">Belongs to the fl(2)d family.</text>
</comment>
<sequence length="488" mass="54419">MAEDSSEVKSTGPSSPPSPHSSAAASAPASTPAASVSTAAATTAASVKATSPRSPRQTRRVKLTDQQLDSFSKDELAAKWREQDLYVECLETQTAALEGDVALLRESTDKYRQQYAEASHREKILVRRLASKEQELQEYVNQITEMKATHAPSAAALRSTLLDPAVNILIQKLRQELVTTKAKLEDTQNELSAWKFTPDSNTGKRLMAKCRLLYQENEELGRMISSGRIAKLEGELALQKSYSEEVKKSQSELDEFLQDLDEDVEGMQSTIYFLQQELRKARESVTLLQQENASLKSATGENNLTNGLSPHTPPIKKKEPEESEPAEVKLPKTEDNDRYKGARTPPLPPESSPPSERASVDKLERIENKTHQTEHNDESSSDSAALIIKVENELLSEREEEDESRTSKRTLRTKSNNRSSGKTNGEEVITRTTRGRDRTKRDKSVPGSDDERIHKKKRRGSLLSLEYNEGEEEGLVLTNGEMLQSDPE</sequence>
<comment type="subcellular location">
    <subcellularLocation>
        <location evidence="1">Nucleus</location>
    </subcellularLocation>
</comment>
<evidence type="ECO:0000256" key="3">
    <source>
        <dbReference type="ARBA" id="ARBA00022664"/>
    </source>
</evidence>
<dbReference type="EnsemblMetazoa" id="XM_016989290">
    <property type="protein sequence ID" value="XP_016844779"/>
    <property type="gene ID" value="LOC100121674"/>
</dbReference>
<dbReference type="PANTHER" id="PTHR15217:SF0">
    <property type="entry name" value="PRE-MRNA-SPLICING REGULATOR WTAP"/>
    <property type="match status" value="1"/>
</dbReference>
<evidence type="ECO:0008006" key="10">
    <source>
        <dbReference type="Google" id="ProtNLM"/>
    </source>
</evidence>
<dbReference type="EnsemblMetazoa" id="XM_031932143">
    <property type="protein sequence ID" value="XP_031788003"/>
    <property type="gene ID" value="LOC100121674"/>
</dbReference>
<evidence type="ECO:0000256" key="4">
    <source>
        <dbReference type="ARBA" id="ARBA00023187"/>
    </source>
</evidence>
<feature type="compositionally biased region" description="Basic and acidic residues" evidence="7">
    <location>
        <begin position="358"/>
        <end position="378"/>
    </location>
</feature>
<dbReference type="SMR" id="A0A7M7GBI0"/>
<protein>
    <recommendedName>
        <fullName evidence="10">Pre-mRNA-splicing regulator female-lethal(2)D</fullName>
    </recommendedName>
</protein>
<dbReference type="GO" id="GO:0008380">
    <property type="term" value="P:RNA splicing"/>
    <property type="evidence" value="ECO:0007669"/>
    <property type="project" value="UniProtKB-KW"/>
</dbReference>
<organism evidence="8 9">
    <name type="scientific">Nasonia vitripennis</name>
    <name type="common">Parasitic wasp</name>
    <dbReference type="NCBI Taxonomy" id="7425"/>
    <lineage>
        <taxon>Eukaryota</taxon>
        <taxon>Metazoa</taxon>
        <taxon>Ecdysozoa</taxon>
        <taxon>Arthropoda</taxon>
        <taxon>Hexapoda</taxon>
        <taxon>Insecta</taxon>
        <taxon>Pterygota</taxon>
        <taxon>Neoptera</taxon>
        <taxon>Endopterygota</taxon>
        <taxon>Hymenoptera</taxon>
        <taxon>Apocrita</taxon>
        <taxon>Proctotrupomorpha</taxon>
        <taxon>Chalcidoidea</taxon>
        <taxon>Pteromalidae</taxon>
        <taxon>Pteromalinae</taxon>
        <taxon>Nasonia</taxon>
    </lineage>
</organism>
<accession>A0A7M7GBI0</accession>
<name>A0A7M7GBI0_NASVI</name>
<evidence type="ECO:0000256" key="2">
    <source>
        <dbReference type="ARBA" id="ARBA00010313"/>
    </source>
</evidence>
<keyword evidence="9" id="KW-1185">Reference proteome</keyword>
<feature type="compositionally biased region" description="Low complexity" evidence="7">
    <location>
        <begin position="20"/>
        <end position="52"/>
    </location>
</feature>
<dbReference type="GO" id="GO:0005634">
    <property type="term" value="C:nucleus"/>
    <property type="evidence" value="ECO:0007669"/>
    <property type="project" value="UniProtKB-SubCell"/>
</dbReference>
<dbReference type="GO" id="GO:0016556">
    <property type="term" value="P:mRNA modification"/>
    <property type="evidence" value="ECO:0007669"/>
    <property type="project" value="InterPro"/>
</dbReference>
<feature type="coiled-coil region" evidence="6">
    <location>
        <begin position="122"/>
        <end position="190"/>
    </location>
</feature>
<evidence type="ECO:0000256" key="7">
    <source>
        <dbReference type="SAM" id="MobiDB-lite"/>
    </source>
</evidence>
<dbReference type="EnsemblMetazoa" id="XM_032600782">
    <property type="protein sequence ID" value="XP_032456673"/>
    <property type="gene ID" value="LOC100121674"/>
</dbReference>
<keyword evidence="4" id="KW-0508">mRNA splicing</keyword>
<dbReference type="OrthoDB" id="3366661at2759"/>
<dbReference type="EnsemblMetazoa" id="XM_016989289">
    <property type="protein sequence ID" value="XP_016844778"/>
    <property type="gene ID" value="LOC100121674"/>
</dbReference>
<dbReference type="EnsemblMetazoa" id="XM_003424421">
    <property type="protein sequence ID" value="XP_003424469"/>
    <property type="gene ID" value="LOC100121674"/>
</dbReference>
<evidence type="ECO:0000256" key="5">
    <source>
        <dbReference type="ARBA" id="ARBA00023242"/>
    </source>
</evidence>
<dbReference type="KEGG" id="nvi:100121674"/>
<dbReference type="GO" id="GO:0006397">
    <property type="term" value="P:mRNA processing"/>
    <property type="evidence" value="ECO:0007669"/>
    <property type="project" value="UniProtKB-KW"/>
</dbReference>
<feature type="compositionally biased region" description="Basic and acidic residues" evidence="7">
    <location>
        <begin position="424"/>
        <end position="453"/>
    </location>
</feature>
<dbReference type="InterPro" id="IPR033757">
    <property type="entry name" value="WTAP"/>
</dbReference>
<dbReference type="FunCoup" id="A0A7M7GBI0">
    <property type="interactions" value="1415"/>
</dbReference>
<dbReference type="EnsemblMetazoa" id="XM_003424420">
    <property type="protein sequence ID" value="XP_003424468"/>
    <property type="gene ID" value="LOC100121674"/>
</dbReference>
<dbReference type="EnsemblMetazoa" id="XM_031932142">
    <property type="protein sequence ID" value="XP_031788002"/>
    <property type="gene ID" value="LOC100121674"/>
</dbReference>
<dbReference type="GO" id="GO:0000381">
    <property type="term" value="P:regulation of alternative mRNA splicing, via spliceosome"/>
    <property type="evidence" value="ECO:0007669"/>
    <property type="project" value="InterPro"/>
</dbReference>
<feature type="region of interest" description="Disordered" evidence="7">
    <location>
        <begin position="1"/>
        <end position="66"/>
    </location>
</feature>
<feature type="compositionally biased region" description="Basic and acidic residues" evidence="7">
    <location>
        <begin position="316"/>
        <end position="340"/>
    </location>
</feature>
<dbReference type="AlphaFoldDB" id="A0A7M7GBI0"/>
<dbReference type="InParanoid" id="A0A7M7GBI0"/>
<feature type="compositionally biased region" description="Polar residues" evidence="7">
    <location>
        <begin position="413"/>
        <end position="423"/>
    </location>
</feature>
<dbReference type="PANTHER" id="PTHR15217">
    <property type="entry name" value="WILMS' TUMOR 1-ASSOCIATING PROTEIN"/>
    <property type="match status" value="1"/>
</dbReference>
<gene>
    <name evidence="8" type="primary">100121674</name>
</gene>
<evidence type="ECO:0000313" key="8">
    <source>
        <dbReference type="EnsemblMetazoa" id="XP_003424468"/>
    </source>
</evidence>
<evidence type="ECO:0000256" key="1">
    <source>
        <dbReference type="ARBA" id="ARBA00004123"/>
    </source>
</evidence>
<evidence type="ECO:0000256" key="6">
    <source>
        <dbReference type="SAM" id="Coils"/>
    </source>
</evidence>
<keyword evidence="5" id="KW-0539">Nucleus</keyword>
<dbReference type="OMA" id="TEMKATH"/>
<dbReference type="Proteomes" id="UP000002358">
    <property type="component" value="Chromosome 5"/>
</dbReference>